<gene>
    <name evidence="1" type="ORF">MSG28_015756</name>
</gene>
<sequence>MSDESTISSSPPSTANSTGTLTASSSGKGETATEGESDYPDIEAHPSAYSLESVAAPALTSSVIGESTPDATSQVPEGAADIEPTSIRTLAELHQRLAQVPPEQLVVLYFQSNTISTRLIGHALVGLRNMFGLEIIKVGIIGSKRKAELDLQQHYEISSAYNINQTPTFVFIKNSEKLEQFSGADVKKLKSVINPLTKK</sequence>
<name>A0ACC0KB79_CHOFU</name>
<evidence type="ECO:0000313" key="1">
    <source>
        <dbReference type="EMBL" id="KAI8433781.1"/>
    </source>
</evidence>
<keyword evidence="2" id="KW-1185">Reference proteome</keyword>
<protein>
    <submittedName>
        <fullName evidence="1">Uncharacterized protein</fullName>
    </submittedName>
</protein>
<proteinExistence type="predicted"/>
<dbReference type="Proteomes" id="UP001064048">
    <property type="component" value="Chromosome 29"/>
</dbReference>
<reference evidence="1 2" key="1">
    <citation type="journal article" date="2022" name="Genome Biol. Evol.">
        <title>The Spruce Budworm Genome: Reconstructing the Evolutionary History of Antifreeze Proteins.</title>
        <authorList>
            <person name="Beliveau C."/>
            <person name="Gagne P."/>
            <person name="Picq S."/>
            <person name="Vernygora O."/>
            <person name="Keeling C.I."/>
            <person name="Pinkney K."/>
            <person name="Doucet D."/>
            <person name="Wen F."/>
            <person name="Johnston J.S."/>
            <person name="Maaroufi H."/>
            <person name="Boyle B."/>
            <person name="Laroche J."/>
            <person name="Dewar K."/>
            <person name="Juretic N."/>
            <person name="Blackburn G."/>
            <person name="Nisole A."/>
            <person name="Brunet B."/>
            <person name="Brandao M."/>
            <person name="Lumley L."/>
            <person name="Duan J."/>
            <person name="Quan G."/>
            <person name="Lucarotti C.J."/>
            <person name="Roe A.D."/>
            <person name="Sperling F.A.H."/>
            <person name="Levesque R.C."/>
            <person name="Cusson M."/>
        </authorList>
    </citation>
    <scope>NUCLEOTIDE SEQUENCE [LARGE SCALE GENOMIC DNA]</scope>
    <source>
        <strain evidence="1">Glfc:IPQL:Cfum</strain>
    </source>
</reference>
<dbReference type="EMBL" id="CM046129">
    <property type="protein sequence ID" value="KAI8433781.1"/>
    <property type="molecule type" value="Genomic_DNA"/>
</dbReference>
<organism evidence="1 2">
    <name type="scientific">Choristoneura fumiferana</name>
    <name type="common">Spruce budworm moth</name>
    <name type="synonym">Archips fumiferana</name>
    <dbReference type="NCBI Taxonomy" id="7141"/>
    <lineage>
        <taxon>Eukaryota</taxon>
        <taxon>Metazoa</taxon>
        <taxon>Ecdysozoa</taxon>
        <taxon>Arthropoda</taxon>
        <taxon>Hexapoda</taxon>
        <taxon>Insecta</taxon>
        <taxon>Pterygota</taxon>
        <taxon>Neoptera</taxon>
        <taxon>Endopterygota</taxon>
        <taxon>Lepidoptera</taxon>
        <taxon>Glossata</taxon>
        <taxon>Ditrysia</taxon>
        <taxon>Tortricoidea</taxon>
        <taxon>Tortricidae</taxon>
        <taxon>Tortricinae</taxon>
        <taxon>Choristoneura</taxon>
    </lineage>
</organism>
<accession>A0ACC0KB79</accession>
<evidence type="ECO:0000313" key="2">
    <source>
        <dbReference type="Proteomes" id="UP001064048"/>
    </source>
</evidence>
<comment type="caution">
    <text evidence="1">The sequence shown here is derived from an EMBL/GenBank/DDBJ whole genome shotgun (WGS) entry which is preliminary data.</text>
</comment>